<name>A0AAW0WKN8_CHEQU</name>
<keyword evidence="4 11" id="KW-0812">Transmembrane</keyword>
<dbReference type="GO" id="GO:0008146">
    <property type="term" value="F:sulfotransferase activity"/>
    <property type="evidence" value="ECO:0007669"/>
    <property type="project" value="InterPro"/>
</dbReference>
<proteinExistence type="inferred from homology"/>
<comment type="similarity">
    <text evidence="2">Belongs to the sulfotransferase 3 family.</text>
</comment>
<sequence>MIWTPKYKILVILTSWASMCGVLLVLWQVPRPHATSTSLHHLSPPVHAPFPTSHAHISNPRYLQVLEGSSSGSQHLGDPAVSTTISDEGSSSSNPRLSGPLRDATVGQGSAAPAHSHLLQGWFKIPWHPVGHAAHLGHHHSIRHFNSSYVPEFNVENLKAPVKTRLRYKERRKQERLGSNTKNNKEFNKNLKEDSHKTSRERSSLKDFDTGVHSNGKEKISVITQDYKFVNEPLGYVMRNSDHDHRNDENESVKQYNSDEEDNYSERQSENRRGVYTVTSSHASFLMYNTKSTYNITPSEASALVYNSTGHMYNLTPVSDSFLENNSTRGMNVTSANISFLVYNNTRGTYNVTPTDATILVYNRIPKCASSTMQTIIRRLSRHLGFDHVSSLIYDKRQLSQDDQEQLIENLTSSVKGTPSHALSYDRHIYYTNFTALNAGRPVYINIIRDPVERFISSFYYRRSEERRNRILARGYPTLFSPSWVNRTVEQCVMHHDAECLFLPGEEKETTVTFFCGHHTFCRILGHPDALQVAKKVVSEEYSVVGLVNQMDISLLLMEALVPRYLTGALKVYDKIRHQEHIIVNQNQKKPEVPISTRQELLRRMADDVDFYNFLQQRLYEQKQTFLSRQNI</sequence>
<evidence type="ECO:0000256" key="5">
    <source>
        <dbReference type="ARBA" id="ARBA00022968"/>
    </source>
</evidence>
<evidence type="ECO:0008006" key="14">
    <source>
        <dbReference type="Google" id="ProtNLM"/>
    </source>
</evidence>
<evidence type="ECO:0000256" key="9">
    <source>
        <dbReference type="ARBA" id="ARBA00023180"/>
    </source>
</evidence>
<evidence type="ECO:0000256" key="7">
    <source>
        <dbReference type="ARBA" id="ARBA00023034"/>
    </source>
</evidence>
<accession>A0AAW0WKN8</accession>
<protein>
    <recommendedName>
        <fullName evidence="14">Heparan sulfate 2-O-sulfotransferase pipe</fullName>
    </recommendedName>
</protein>
<reference evidence="12 13" key="1">
    <citation type="journal article" date="2024" name="BMC Genomics">
        <title>Genome assembly of redclaw crayfish (Cherax quadricarinatus) provides insights into its immune adaptation and hypoxia tolerance.</title>
        <authorList>
            <person name="Liu Z."/>
            <person name="Zheng J."/>
            <person name="Li H."/>
            <person name="Fang K."/>
            <person name="Wang S."/>
            <person name="He J."/>
            <person name="Zhou D."/>
            <person name="Weng S."/>
            <person name="Chi M."/>
            <person name="Gu Z."/>
            <person name="He J."/>
            <person name="Li F."/>
            <person name="Wang M."/>
        </authorList>
    </citation>
    <scope>NUCLEOTIDE SEQUENCE [LARGE SCALE GENOMIC DNA]</scope>
    <source>
        <strain evidence="12">ZL_2023a</strain>
    </source>
</reference>
<evidence type="ECO:0000256" key="8">
    <source>
        <dbReference type="ARBA" id="ARBA00023136"/>
    </source>
</evidence>
<keyword evidence="8 11" id="KW-0472">Membrane</keyword>
<evidence type="ECO:0000256" key="2">
    <source>
        <dbReference type="ARBA" id="ARBA00010569"/>
    </source>
</evidence>
<keyword evidence="7" id="KW-0333">Golgi apparatus</keyword>
<feature type="region of interest" description="Disordered" evidence="10">
    <location>
        <begin position="69"/>
        <end position="111"/>
    </location>
</feature>
<keyword evidence="3" id="KW-0808">Transferase</keyword>
<dbReference type="InterPro" id="IPR027417">
    <property type="entry name" value="P-loop_NTPase"/>
</dbReference>
<evidence type="ECO:0000313" key="12">
    <source>
        <dbReference type="EMBL" id="KAK8727999.1"/>
    </source>
</evidence>
<feature type="region of interest" description="Disordered" evidence="10">
    <location>
        <begin position="167"/>
        <end position="212"/>
    </location>
</feature>
<dbReference type="Pfam" id="PF03567">
    <property type="entry name" value="Sulfotransfer_2"/>
    <property type="match status" value="1"/>
</dbReference>
<evidence type="ECO:0000256" key="11">
    <source>
        <dbReference type="SAM" id="Phobius"/>
    </source>
</evidence>
<feature type="transmembrane region" description="Helical" evidence="11">
    <location>
        <begin position="7"/>
        <end position="27"/>
    </location>
</feature>
<evidence type="ECO:0000256" key="6">
    <source>
        <dbReference type="ARBA" id="ARBA00022989"/>
    </source>
</evidence>
<evidence type="ECO:0000313" key="13">
    <source>
        <dbReference type="Proteomes" id="UP001445076"/>
    </source>
</evidence>
<organism evidence="12 13">
    <name type="scientific">Cherax quadricarinatus</name>
    <name type="common">Australian red claw crayfish</name>
    <dbReference type="NCBI Taxonomy" id="27406"/>
    <lineage>
        <taxon>Eukaryota</taxon>
        <taxon>Metazoa</taxon>
        <taxon>Ecdysozoa</taxon>
        <taxon>Arthropoda</taxon>
        <taxon>Crustacea</taxon>
        <taxon>Multicrustacea</taxon>
        <taxon>Malacostraca</taxon>
        <taxon>Eumalacostraca</taxon>
        <taxon>Eucarida</taxon>
        <taxon>Decapoda</taxon>
        <taxon>Pleocyemata</taxon>
        <taxon>Astacidea</taxon>
        <taxon>Parastacoidea</taxon>
        <taxon>Parastacidae</taxon>
        <taxon>Cherax</taxon>
    </lineage>
</organism>
<feature type="region of interest" description="Disordered" evidence="10">
    <location>
        <begin position="238"/>
        <end position="273"/>
    </location>
</feature>
<evidence type="ECO:0000256" key="3">
    <source>
        <dbReference type="ARBA" id="ARBA00022679"/>
    </source>
</evidence>
<dbReference type="InterPro" id="IPR005331">
    <property type="entry name" value="Sulfotransferase"/>
</dbReference>
<feature type="compositionally biased region" description="Basic and acidic residues" evidence="10">
    <location>
        <begin position="240"/>
        <end position="252"/>
    </location>
</feature>
<feature type="compositionally biased region" description="Low complexity" evidence="10">
    <location>
        <begin position="82"/>
        <end position="93"/>
    </location>
</feature>
<dbReference type="EMBL" id="JARKIK010000073">
    <property type="protein sequence ID" value="KAK8727999.1"/>
    <property type="molecule type" value="Genomic_DNA"/>
</dbReference>
<keyword evidence="5" id="KW-0735">Signal-anchor</keyword>
<dbReference type="SUPFAM" id="SSF52540">
    <property type="entry name" value="P-loop containing nucleoside triphosphate hydrolases"/>
    <property type="match status" value="1"/>
</dbReference>
<evidence type="ECO:0000256" key="10">
    <source>
        <dbReference type="SAM" id="MobiDB-lite"/>
    </source>
</evidence>
<comment type="subcellular location">
    <subcellularLocation>
        <location evidence="1">Golgi apparatus membrane</location>
        <topology evidence="1">Single-pass type II membrane protein</topology>
    </subcellularLocation>
</comment>
<feature type="compositionally biased region" description="Basic and acidic residues" evidence="10">
    <location>
        <begin position="264"/>
        <end position="273"/>
    </location>
</feature>
<keyword evidence="13" id="KW-1185">Reference proteome</keyword>
<evidence type="ECO:0000256" key="1">
    <source>
        <dbReference type="ARBA" id="ARBA00004323"/>
    </source>
</evidence>
<dbReference type="PANTHER" id="PTHR12129">
    <property type="entry name" value="HEPARAN SULFATE 2-O-SULFOTRANSFERASE"/>
    <property type="match status" value="1"/>
</dbReference>
<dbReference type="InterPro" id="IPR007734">
    <property type="entry name" value="Heparan_SO4_2-O-STrfase"/>
</dbReference>
<comment type="caution">
    <text evidence="12">The sequence shown here is derived from an EMBL/GenBank/DDBJ whole genome shotgun (WGS) entry which is preliminary data.</text>
</comment>
<evidence type="ECO:0000256" key="4">
    <source>
        <dbReference type="ARBA" id="ARBA00022692"/>
    </source>
</evidence>
<feature type="compositionally biased region" description="Basic and acidic residues" evidence="10">
    <location>
        <begin position="183"/>
        <end position="212"/>
    </location>
</feature>
<gene>
    <name evidence="12" type="ORF">OTU49_009329</name>
</gene>
<dbReference type="AlphaFoldDB" id="A0AAW0WKN8"/>
<dbReference type="Gene3D" id="3.40.50.300">
    <property type="entry name" value="P-loop containing nucleotide triphosphate hydrolases"/>
    <property type="match status" value="1"/>
</dbReference>
<keyword evidence="6 11" id="KW-1133">Transmembrane helix</keyword>
<dbReference type="GO" id="GO:0000139">
    <property type="term" value="C:Golgi membrane"/>
    <property type="evidence" value="ECO:0007669"/>
    <property type="project" value="UniProtKB-SubCell"/>
</dbReference>
<keyword evidence="9" id="KW-0325">Glycoprotein</keyword>
<dbReference type="PANTHER" id="PTHR12129:SF15">
    <property type="entry name" value="URONYL 2-SULFOTRANSFERASE"/>
    <property type="match status" value="1"/>
</dbReference>
<dbReference type="Proteomes" id="UP001445076">
    <property type="component" value="Unassembled WGS sequence"/>
</dbReference>